<name>A0A177A007_9PEZI</name>
<dbReference type="GO" id="GO:0061630">
    <property type="term" value="F:ubiquitin protein ligase activity"/>
    <property type="evidence" value="ECO:0007669"/>
    <property type="project" value="TreeGrafter"/>
</dbReference>
<keyword evidence="1" id="KW-0863">Zinc-finger</keyword>
<dbReference type="Gene3D" id="3.30.40.10">
    <property type="entry name" value="Zinc/RING finger domain, C3HC4 (zinc finger)"/>
    <property type="match status" value="1"/>
</dbReference>
<evidence type="ECO:0000256" key="1">
    <source>
        <dbReference type="PROSITE-ProRule" id="PRU00175"/>
    </source>
</evidence>
<evidence type="ECO:0000259" key="3">
    <source>
        <dbReference type="PROSITE" id="PS50089"/>
    </source>
</evidence>
<dbReference type="PANTHER" id="PTHR22765:SF416">
    <property type="entry name" value="E3 UBIQUITIN-PROTEIN LIGASE GODZILLA"/>
    <property type="match status" value="1"/>
</dbReference>
<dbReference type="InterPro" id="IPR001841">
    <property type="entry name" value="Znf_RING"/>
</dbReference>
<dbReference type="OrthoDB" id="8062037at2759"/>
<evidence type="ECO:0000313" key="4">
    <source>
        <dbReference type="EMBL" id="OAF55609.1"/>
    </source>
</evidence>
<feature type="region of interest" description="Disordered" evidence="2">
    <location>
        <begin position="1"/>
        <end position="24"/>
    </location>
</feature>
<organism evidence="4">
    <name type="scientific">Pseudogymnoascus destructans</name>
    <dbReference type="NCBI Taxonomy" id="655981"/>
    <lineage>
        <taxon>Eukaryota</taxon>
        <taxon>Fungi</taxon>
        <taxon>Dikarya</taxon>
        <taxon>Ascomycota</taxon>
        <taxon>Pezizomycotina</taxon>
        <taxon>Leotiomycetes</taxon>
        <taxon>Thelebolales</taxon>
        <taxon>Thelebolaceae</taxon>
        <taxon>Pseudogymnoascus</taxon>
    </lineage>
</organism>
<gene>
    <name evidence="4" type="ORF">VC83_07726</name>
</gene>
<dbReference type="RefSeq" id="XP_024320909.1">
    <property type="nucleotide sequence ID" value="XM_024471292.1"/>
</dbReference>
<keyword evidence="1" id="KW-0479">Metal-binding</keyword>
<keyword evidence="1" id="KW-0862">Zinc</keyword>
<dbReference type="AlphaFoldDB" id="A0A177A007"/>
<protein>
    <recommendedName>
        <fullName evidence="3">RING-type domain-containing protein</fullName>
    </recommendedName>
</protein>
<feature type="domain" description="RING-type" evidence="3">
    <location>
        <begin position="123"/>
        <end position="168"/>
    </location>
</feature>
<evidence type="ECO:0000256" key="2">
    <source>
        <dbReference type="SAM" id="MobiDB-lite"/>
    </source>
</evidence>
<dbReference type="Proteomes" id="UP000077154">
    <property type="component" value="Unassembled WGS sequence"/>
</dbReference>
<dbReference type="InterPro" id="IPR013083">
    <property type="entry name" value="Znf_RING/FYVE/PHD"/>
</dbReference>
<dbReference type="PANTHER" id="PTHR22765">
    <property type="entry name" value="RING FINGER AND PROTEASE ASSOCIATED DOMAIN-CONTAINING"/>
    <property type="match status" value="1"/>
</dbReference>
<dbReference type="SUPFAM" id="SSF57850">
    <property type="entry name" value="RING/U-box"/>
    <property type="match status" value="1"/>
</dbReference>
<dbReference type="PROSITE" id="PS50089">
    <property type="entry name" value="ZF_RING_2"/>
    <property type="match status" value="1"/>
</dbReference>
<dbReference type="Pfam" id="PF13639">
    <property type="entry name" value="zf-RING_2"/>
    <property type="match status" value="1"/>
</dbReference>
<dbReference type="VEuPathDB" id="FungiDB:GMDG_01659"/>
<accession>A0A177A007</accession>
<sequence>MASYEVEHNIQPSFTSTTTSPRRPDMSTFFAKLSQINLDPATHNNPHAQPTPVDMRATFSLLADSYYQIRSTASGPPAELLSSLISELETNADSPPKEVEGLSQTFLDSLERVDRKELGEGGCPICGERFRDDEYPLVVQLPCHPGHWFDLECVGPWLRLKGTCPLDRKAVGERKKVVVVDDSEEEDYDDMIA</sequence>
<dbReference type="EMBL" id="KV441408">
    <property type="protein sequence ID" value="OAF55609.1"/>
    <property type="molecule type" value="Genomic_DNA"/>
</dbReference>
<proteinExistence type="predicted"/>
<reference evidence="4" key="1">
    <citation type="submission" date="2016-03" db="EMBL/GenBank/DDBJ databases">
        <title>Updated assembly of Pseudogymnoascus destructans, the fungus causing white-nose syndrome of bats.</title>
        <authorList>
            <person name="Palmer J.M."/>
            <person name="Drees K.P."/>
            <person name="Foster J.T."/>
            <person name="Lindner D.L."/>
        </authorList>
    </citation>
    <scope>NUCLEOTIDE SEQUENCE [LARGE SCALE GENOMIC DNA]</scope>
    <source>
        <strain evidence="4">20631-21</strain>
    </source>
</reference>
<dbReference type="GO" id="GO:0008270">
    <property type="term" value="F:zinc ion binding"/>
    <property type="evidence" value="ECO:0007669"/>
    <property type="project" value="UniProtKB-KW"/>
</dbReference>
<dbReference type="GeneID" id="36290770"/>
<dbReference type="InterPro" id="IPR051826">
    <property type="entry name" value="E3_ubiquitin-ligase_domain"/>
</dbReference>
<dbReference type="eggNOG" id="KOG0800">
    <property type="taxonomic scope" value="Eukaryota"/>
</dbReference>
<dbReference type="GO" id="GO:0005737">
    <property type="term" value="C:cytoplasm"/>
    <property type="evidence" value="ECO:0007669"/>
    <property type="project" value="TreeGrafter"/>
</dbReference>
<dbReference type="GO" id="GO:0006511">
    <property type="term" value="P:ubiquitin-dependent protein catabolic process"/>
    <property type="evidence" value="ECO:0007669"/>
    <property type="project" value="TreeGrafter"/>
</dbReference>